<dbReference type="InterPro" id="IPR001279">
    <property type="entry name" value="Metallo-B-lactamas"/>
</dbReference>
<feature type="domain" description="Metallo-beta-lactamase" evidence="1">
    <location>
        <begin position="13"/>
        <end position="221"/>
    </location>
</feature>
<reference evidence="3" key="1">
    <citation type="journal article" date="2019" name="Int. J. Syst. Evol. Microbiol.">
        <title>The Global Catalogue of Microorganisms (GCM) 10K type strain sequencing project: providing services to taxonomists for standard genome sequencing and annotation.</title>
        <authorList>
            <consortium name="The Broad Institute Genomics Platform"/>
            <consortium name="The Broad Institute Genome Sequencing Center for Infectious Disease"/>
            <person name="Wu L."/>
            <person name="Ma J."/>
        </authorList>
    </citation>
    <scope>NUCLEOTIDE SEQUENCE [LARGE SCALE GENOMIC DNA]</scope>
    <source>
        <strain evidence="3">JCM 10303</strain>
    </source>
</reference>
<sequence length="266" mass="29428">MIDESQCSISFIGNATTLLRFGDFTLLTDPNFVRRGQWVHIGHGIVTRRRTQPSMNVHELPDLDAVVLSHLHGDHFDRVARRGLHRDLPVFTTAHAARKLRGYGFAEAVPMPRWTQRSMSKSGDRLEITSLPGKHACGALAAVVPPVMGTLVEYLPREGDPLRVYLSGDTVLHSDLREITDLFPDIDVAVLHLGGTKVFGRLLTMDGGQGARLLDILKPAHTIPVHYDDYGVMKSPLSDFQVAVDQRPGVHAQYVHRGQTCPLPPT</sequence>
<name>A0ABP3P486_SACER</name>
<dbReference type="SMART" id="SM00849">
    <property type="entry name" value="Lactamase_B"/>
    <property type="match status" value="1"/>
</dbReference>
<gene>
    <name evidence="2" type="ORF">GCM10009533_66500</name>
</gene>
<organism evidence="2 3">
    <name type="scientific">Saccharopolyspora erythraea</name>
    <name type="common">Streptomyces erythraeus</name>
    <dbReference type="NCBI Taxonomy" id="1836"/>
    <lineage>
        <taxon>Bacteria</taxon>
        <taxon>Bacillati</taxon>
        <taxon>Actinomycetota</taxon>
        <taxon>Actinomycetes</taxon>
        <taxon>Pseudonocardiales</taxon>
        <taxon>Pseudonocardiaceae</taxon>
        <taxon>Saccharopolyspora</taxon>
    </lineage>
</organism>
<accession>A0ABP3P486</accession>
<dbReference type="RefSeq" id="WP_009950421.1">
    <property type="nucleotide sequence ID" value="NZ_BAAAGS010000084.1"/>
</dbReference>
<dbReference type="Proteomes" id="UP001500729">
    <property type="component" value="Unassembled WGS sequence"/>
</dbReference>
<dbReference type="EMBL" id="BAAAGS010000084">
    <property type="protein sequence ID" value="GAA0560041.1"/>
    <property type="molecule type" value="Genomic_DNA"/>
</dbReference>
<proteinExistence type="predicted"/>
<dbReference type="PANTHER" id="PTHR43546">
    <property type="entry name" value="UPF0173 METAL-DEPENDENT HYDROLASE MJ1163-RELATED"/>
    <property type="match status" value="1"/>
</dbReference>
<evidence type="ECO:0000259" key="1">
    <source>
        <dbReference type="SMART" id="SM00849"/>
    </source>
</evidence>
<protein>
    <submittedName>
        <fullName evidence="2">MBL fold metallo-hydrolase</fullName>
    </submittedName>
</protein>
<dbReference type="InterPro" id="IPR050114">
    <property type="entry name" value="UPF0173_UPF0282_UlaG_hydrolase"/>
</dbReference>
<dbReference type="PANTHER" id="PTHR43546:SF7">
    <property type="entry name" value="METALLO-BETA-LACTAMASE DOMAIN-CONTAINING PROTEIN"/>
    <property type="match status" value="1"/>
</dbReference>
<evidence type="ECO:0000313" key="3">
    <source>
        <dbReference type="Proteomes" id="UP001500729"/>
    </source>
</evidence>
<dbReference type="InterPro" id="IPR036866">
    <property type="entry name" value="RibonucZ/Hydroxyglut_hydro"/>
</dbReference>
<dbReference type="SUPFAM" id="SSF56281">
    <property type="entry name" value="Metallo-hydrolase/oxidoreductase"/>
    <property type="match status" value="1"/>
</dbReference>
<dbReference type="Pfam" id="PF12706">
    <property type="entry name" value="Lactamase_B_2"/>
    <property type="match status" value="1"/>
</dbReference>
<keyword evidence="3" id="KW-1185">Reference proteome</keyword>
<comment type="caution">
    <text evidence="2">The sequence shown here is derived from an EMBL/GenBank/DDBJ whole genome shotgun (WGS) entry which is preliminary data.</text>
</comment>
<dbReference type="Gene3D" id="3.60.15.10">
    <property type="entry name" value="Ribonuclease Z/Hydroxyacylglutathione hydrolase-like"/>
    <property type="match status" value="1"/>
</dbReference>
<evidence type="ECO:0000313" key="2">
    <source>
        <dbReference type="EMBL" id="GAA0560041.1"/>
    </source>
</evidence>